<dbReference type="InterPro" id="IPR015525">
    <property type="entry name" value="BRCA2"/>
</dbReference>
<dbReference type="EMBL" id="JAODUP010000007">
    <property type="protein sequence ID" value="KAK2169801.1"/>
    <property type="molecule type" value="Genomic_DNA"/>
</dbReference>
<dbReference type="InterPro" id="IPR036315">
    <property type="entry name" value="BRCA2_hlx_sf"/>
</dbReference>
<dbReference type="SUPFAM" id="SSF81872">
    <property type="entry name" value="BRCA2 helical domain"/>
    <property type="match status" value="1"/>
</dbReference>
<gene>
    <name evidence="6" type="ORF">LSH36_7g21024</name>
</gene>
<organism evidence="6 7">
    <name type="scientific">Paralvinella palmiformis</name>
    <dbReference type="NCBI Taxonomy" id="53620"/>
    <lineage>
        <taxon>Eukaryota</taxon>
        <taxon>Metazoa</taxon>
        <taxon>Spiralia</taxon>
        <taxon>Lophotrochozoa</taxon>
        <taxon>Annelida</taxon>
        <taxon>Polychaeta</taxon>
        <taxon>Sedentaria</taxon>
        <taxon>Canalipalpata</taxon>
        <taxon>Terebellida</taxon>
        <taxon>Terebelliformia</taxon>
        <taxon>Alvinellidae</taxon>
        <taxon>Paralvinella</taxon>
    </lineage>
</organism>
<keyword evidence="7" id="KW-1185">Reference proteome</keyword>
<feature type="compositionally biased region" description="Low complexity" evidence="4">
    <location>
        <begin position="225"/>
        <end position="242"/>
    </location>
</feature>
<feature type="compositionally biased region" description="Basic and acidic residues" evidence="4">
    <location>
        <begin position="510"/>
        <end position="524"/>
    </location>
</feature>
<name>A0AAD9KEC7_9ANNE</name>
<feature type="region of interest" description="Disordered" evidence="4">
    <location>
        <begin position="1657"/>
        <end position="1723"/>
    </location>
</feature>
<feature type="region of interest" description="Disordered" evidence="4">
    <location>
        <begin position="1118"/>
        <end position="1148"/>
    </location>
</feature>
<dbReference type="GO" id="GO:0000724">
    <property type="term" value="P:double-strand break repair via homologous recombination"/>
    <property type="evidence" value="ECO:0007669"/>
    <property type="project" value="InterPro"/>
</dbReference>
<evidence type="ECO:0000259" key="5">
    <source>
        <dbReference type="Pfam" id="PF09169"/>
    </source>
</evidence>
<accession>A0AAD9KEC7</accession>
<reference evidence="6" key="1">
    <citation type="journal article" date="2023" name="Mol. Biol. Evol.">
        <title>Third-Generation Sequencing Reveals the Adaptive Role of the Epigenome in Three Deep-Sea Polychaetes.</title>
        <authorList>
            <person name="Perez M."/>
            <person name="Aroh O."/>
            <person name="Sun Y."/>
            <person name="Lan Y."/>
            <person name="Juniper S.K."/>
            <person name="Young C.R."/>
            <person name="Angers B."/>
            <person name="Qian P.Y."/>
        </authorList>
    </citation>
    <scope>NUCLEOTIDE SEQUENCE</scope>
    <source>
        <strain evidence="6">P08H-3</strain>
    </source>
</reference>
<comment type="caution">
    <text evidence="6">The sequence shown here is derived from an EMBL/GenBank/DDBJ whole genome shotgun (WGS) entry which is preliminary data.</text>
</comment>
<feature type="compositionally biased region" description="Low complexity" evidence="4">
    <location>
        <begin position="1558"/>
        <end position="1567"/>
    </location>
</feature>
<keyword evidence="2" id="KW-0227">DNA damage</keyword>
<dbReference type="Proteomes" id="UP001208570">
    <property type="component" value="Unassembled WGS sequence"/>
</dbReference>
<feature type="compositionally biased region" description="Polar residues" evidence="4">
    <location>
        <begin position="1657"/>
        <end position="1666"/>
    </location>
</feature>
<feature type="compositionally biased region" description="Polar residues" evidence="4">
    <location>
        <begin position="1679"/>
        <end position="1691"/>
    </location>
</feature>
<evidence type="ECO:0000313" key="7">
    <source>
        <dbReference type="Proteomes" id="UP001208570"/>
    </source>
</evidence>
<feature type="compositionally biased region" description="Polar residues" evidence="4">
    <location>
        <begin position="529"/>
        <end position="538"/>
    </location>
</feature>
<evidence type="ECO:0000256" key="4">
    <source>
        <dbReference type="SAM" id="MobiDB-lite"/>
    </source>
</evidence>
<evidence type="ECO:0000256" key="2">
    <source>
        <dbReference type="ARBA" id="ARBA00022763"/>
    </source>
</evidence>
<dbReference type="InterPro" id="IPR002093">
    <property type="entry name" value="BRCA2_repeat"/>
</dbReference>
<feature type="compositionally biased region" description="Low complexity" evidence="4">
    <location>
        <begin position="1697"/>
        <end position="1708"/>
    </location>
</feature>
<dbReference type="PANTHER" id="PTHR11289">
    <property type="entry name" value="BREAST CANCER TYPE 2 SUSCEPTIBILITY PROTEIN BRCA2"/>
    <property type="match status" value="1"/>
</dbReference>
<dbReference type="PROSITE" id="PS50138">
    <property type="entry name" value="BRCA2_REPEAT"/>
    <property type="match status" value="5"/>
</dbReference>
<feature type="compositionally biased region" description="Basic and acidic residues" evidence="4">
    <location>
        <begin position="1709"/>
        <end position="1723"/>
    </location>
</feature>
<dbReference type="GO" id="GO:0006355">
    <property type="term" value="P:regulation of DNA-templated transcription"/>
    <property type="evidence" value="ECO:0007669"/>
    <property type="project" value="TreeGrafter"/>
</dbReference>
<evidence type="ECO:0000256" key="1">
    <source>
        <dbReference type="ARBA" id="ARBA00022737"/>
    </source>
</evidence>
<feature type="compositionally biased region" description="Basic and acidic residues" evidence="4">
    <location>
        <begin position="1138"/>
        <end position="1148"/>
    </location>
</feature>
<feature type="region of interest" description="Disordered" evidence="4">
    <location>
        <begin position="810"/>
        <end position="841"/>
    </location>
</feature>
<evidence type="ECO:0000313" key="6">
    <source>
        <dbReference type="EMBL" id="KAK2169801.1"/>
    </source>
</evidence>
<dbReference type="InterPro" id="IPR015252">
    <property type="entry name" value="BRCA2_hlx"/>
</dbReference>
<protein>
    <recommendedName>
        <fullName evidence="5">Breast cancer type 2 susceptibility protein helical domain-containing protein</fullName>
    </recommendedName>
</protein>
<sequence>MKKSKRRKDPLGFVCWDDRAITVSNGFTGFEEHIKALGECDPNWFKEASEKHSQDSHISQTAARALFSPQWQHDPETSEGVDIQPLHDSVSDVKGFTPGFVDSPTFDTKCDSDIKVDVRPLGFPMLLSDDGEAKNECITLQTSQMESPLPARIETVNNAIRSELQVLSSLNAKSKSSSNSSPSSETLDDILSLFDNSISGHSLQKSVPKRCKVMTTETNTLSPISHSQRVSSLSGRSHSHSQSTEDIQEANDESFIGSQDSLEKDGDIRGKIDSFSKVEELAQTWQQIHRDTTQSLSNELKGSDIHLSALKQDQCSGKSSVCSHWKKVHSSHSNQNSFCEATVCDHAELQIPTGETNQILAAKCNVQSSFSSGLRSMVTSTSLPVPVVSPRSCKSSFEWSPSVNPALKAKHCGSQNIAHPPSLDNKSKSLSRLKQKAKRFSYPSYSQISEISPKRVFNLKQDRKHVDKVDLQKTVAVNTKQEETQNTQDGFITLTSYNNKVQPNSCLHDPVKRPADTSDGDHCLKRSKISGQHEQNPSCTDRIKETVLSCAWDDKLEMSGGSMDAKENISDVVNVENTKTPNGSITSECQMVVQCSSSSNHLKTKNTTLPLNVSESDQREVEHLLSEFGHDLLVDTQFTQISVGRSSVASNDQDVKSEIWESDFEDHEFLVADNNDVKSVEPLTELLEEGRHDLAATVGVENVSLLGDSQISLMNNIKAEEMVEREQNVPTDDQIDTTHNKYSSTKFGNSCCSAISPKSNHLKHINYSESNPVVNDSRRRNVSSSAMNIDLKDAACPGFRSASGQADKSFSKHFSSRASQKSTKVKQAVSPNKLQTPRKKEDIQTQLNTLLSSPAGNDLTVSQMYEISNSFTDFVESDAWFKCAKEDNGGSLELAEPGHNKEQQEPPSPRIPNRMNIQNRDSCNIKSDIHSSPVVHVSNPALESFPGFITAGGKDISVSEAALQKAKCFLDAFDNNKDENDKSTDQKEFTTDSELKMSKKSLRNTKEMDNTVKCVEVTRHNSPSHLSTACQHIIAPGQRSLLDCGDEFTRENNRLSIKVNEELETISMASFKTAGGASVSTSVNSIQKASRMIESDGRAPMMNTTSGYTFDGSVSSSSTFTAKNEMNNRTNASGHSKPSGDADKRDKSVNSVSATTATLTCFAGLCCDDVGQPEINNGDISSESNNLRSEDVASADFHPATVNIIRDSDIKVTSAGVATHNDDETGGRKSVFPGFQTAGGNKVTVSNKSYLAAKKLLNDVADANAPSGENGESSFGFQTAMGKKVAISECALKEARTLLDDPAIGDKSVLCPKTSVLKEPSFANVGEQNQFSRLMSSSSSKPVVGFQTASGNAVSVSSKALTVAKKLLDGFDNDCLDLVGNTNKFSCDVFNETPKACHVNPGFNASDSDRLDRNSDSCFGTRRRLSDCDEKYDNGEKTGVSNVQFSENTNVQRDPKQLKTAICQTTEENRINKSNISSSELSKTETFNPENQQNKSMKCPFLGFQTAKGGTVDVSVKSLNAARQLLADVDNLVLVDIKGVQREECERTAVDDQVAGETKSSSGISKSKTTDKYAADIRQDEEKDKMLEHKFSLSQETLESAKALLSDGEFDDEICDVRRAHIIPVTMTPEGRWTGPVQYKQFNTLHQAKERNPQLITNKQNHQLDQVKSGVFSTPYKKGSTNETRCSSTSKPYGFQKPYRSSDSSSSPGDKDGSRIADDIRRNDLISSHSNECGTLNEINNEVNGLQSTNSVAGGEVRRSRLRARIAQINTIQSKEQSRDTKPLTGKLYTQKSLGKQVKLKEALQDYRPRSYSKQQLYSFGVKPRTLTICATNAEDFTFLVSDFYGEDAMKYWDGVCAGDGGFLVFSDDNTIGKKEFCNALLAMSGVEPRFITKDWIYNHYKWIIWKLAAMEVGLPQHFGG</sequence>
<evidence type="ECO:0000256" key="3">
    <source>
        <dbReference type="ARBA" id="ARBA00023204"/>
    </source>
</evidence>
<dbReference type="PANTHER" id="PTHR11289:SF0">
    <property type="entry name" value="BREAST CANCER TYPE 2 SUSCEPTIBILITY PROTEIN"/>
    <property type="match status" value="1"/>
</dbReference>
<keyword evidence="1" id="KW-0677">Repeat</keyword>
<feature type="compositionally biased region" description="Polar residues" evidence="4">
    <location>
        <begin position="810"/>
        <end position="822"/>
    </location>
</feature>
<feature type="region of interest" description="Disordered" evidence="4">
    <location>
        <begin position="510"/>
        <end position="538"/>
    </location>
</feature>
<feature type="region of interest" description="Disordered" evidence="4">
    <location>
        <begin position="1549"/>
        <end position="1573"/>
    </location>
</feature>
<feature type="non-terminal residue" evidence="6">
    <location>
        <position position="1"/>
    </location>
</feature>
<feature type="domain" description="Breast cancer type 2 susceptibility protein helical" evidence="5">
    <location>
        <begin position="1763"/>
        <end position="1920"/>
    </location>
</feature>
<feature type="compositionally biased region" description="Polar residues" evidence="4">
    <location>
        <begin position="1118"/>
        <end position="1136"/>
    </location>
</feature>
<feature type="region of interest" description="Disordered" evidence="4">
    <location>
        <begin position="217"/>
        <end position="268"/>
    </location>
</feature>
<keyword evidence="3" id="KW-0234">DNA repair</keyword>
<dbReference type="Pfam" id="PF09169">
    <property type="entry name" value="BRCA-2_helical"/>
    <property type="match status" value="1"/>
</dbReference>
<feature type="region of interest" description="Disordered" evidence="4">
    <location>
        <begin position="890"/>
        <end position="915"/>
    </location>
</feature>
<dbReference type="Pfam" id="PF00634">
    <property type="entry name" value="BRCA2"/>
    <property type="match status" value="4"/>
</dbReference>
<proteinExistence type="predicted"/>